<evidence type="ECO:0000313" key="1">
    <source>
        <dbReference type="EMBL" id="KGO53767.1"/>
    </source>
</evidence>
<dbReference type="OrthoDB" id="4505337at2759"/>
<dbReference type="STRING" id="27334.A0A0A2JEC2"/>
<gene>
    <name evidence="1" type="ORF">PEX2_022950</name>
</gene>
<keyword evidence="2" id="KW-1185">Reference proteome</keyword>
<evidence type="ECO:0000313" key="2">
    <source>
        <dbReference type="Proteomes" id="UP000030143"/>
    </source>
</evidence>
<proteinExistence type="predicted"/>
<dbReference type="Proteomes" id="UP000030143">
    <property type="component" value="Unassembled WGS sequence"/>
</dbReference>
<dbReference type="AlphaFoldDB" id="A0A0A2JEC2"/>
<dbReference type="RefSeq" id="XP_016596314.1">
    <property type="nucleotide sequence ID" value="XM_016739570.1"/>
</dbReference>
<organism evidence="1 2">
    <name type="scientific">Penicillium expansum</name>
    <name type="common">Blue mold rot fungus</name>
    <dbReference type="NCBI Taxonomy" id="27334"/>
    <lineage>
        <taxon>Eukaryota</taxon>
        <taxon>Fungi</taxon>
        <taxon>Dikarya</taxon>
        <taxon>Ascomycota</taxon>
        <taxon>Pezizomycotina</taxon>
        <taxon>Eurotiomycetes</taxon>
        <taxon>Eurotiomycetidae</taxon>
        <taxon>Eurotiales</taxon>
        <taxon>Aspergillaceae</taxon>
        <taxon>Penicillium</taxon>
    </lineage>
</organism>
<dbReference type="GeneID" id="27674989"/>
<reference evidence="1 2" key="1">
    <citation type="journal article" date="2015" name="Mol. Plant Microbe Interact.">
        <title>Genome, transcriptome, and functional analyses of Penicillium expansum provide new insights into secondary metabolism and pathogenicity.</title>
        <authorList>
            <person name="Ballester A.R."/>
            <person name="Marcet-Houben M."/>
            <person name="Levin E."/>
            <person name="Sela N."/>
            <person name="Selma-Lazaro C."/>
            <person name="Carmona L."/>
            <person name="Wisniewski M."/>
            <person name="Droby S."/>
            <person name="Gonzalez-Candelas L."/>
            <person name="Gabaldon T."/>
        </authorList>
    </citation>
    <scope>NUCLEOTIDE SEQUENCE [LARGE SCALE GENOMIC DNA]</scope>
    <source>
        <strain evidence="1 2">MD-8</strain>
    </source>
</reference>
<accession>A0A0A2JEC2</accession>
<dbReference type="VEuPathDB" id="FungiDB:PEXP_041070"/>
<protein>
    <submittedName>
        <fullName evidence="1">Uncharacterized protein</fullName>
    </submittedName>
</protein>
<comment type="caution">
    <text evidence="1">The sequence shown here is derived from an EMBL/GenBank/DDBJ whole genome shotgun (WGS) entry which is preliminary data.</text>
</comment>
<dbReference type="EMBL" id="JQFZ01000245">
    <property type="protein sequence ID" value="KGO53767.1"/>
    <property type="molecule type" value="Genomic_DNA"/>
</dbReference>
<name>A0A0A2JEC2_PENEN</name>
<dbReference type="HOGENOM" id="CLU_837040_0_0_1"/>
<sequence length="332" mass="37916">MEELDVFQRIRKYLSRSGTKEDTNSILNQNAVQQCYMMISQMVQRDPAYYAVLVACRPDQNRKLIHRSPQYQQSTFSQRDNVGLGVPIDHIQSPVQGEGTSDIQSTVIFPTYETAQKIRLVPVFHRQFNMGLQSPLEPKYGDRYKASGEAREIAVQPGDLVMYLPQILGWPTTFSSSNFISLSQIGLDNRLPTVPLEPSERYDTGNCDKAWEQLEPQFHDPRRTAHKYYTAKAGLTEDSWYNVSSAIGRALTGRLDWGSDRATEEMNYILGSHEAMAVEFVAKSRARLAKQFHRLCDSIERGLELDSGMRNPSQFTSRIITDLNPRLRNEQL</sequence>
<dbReference type="PhylomeDB" id="A0A0A2JEC2"/>